<name>A0A2V2ZVY7_9BACI</name>
<dbReference type="AlphaFoldDB" id="A0A2V2ZVY7"/>
<comment type="caution">
    <text evidence="1">The sequence shown here is derived from an EMBL/GenBank/DDBJ whole genome shotgun (WGS) entry which is preliminary data.</text>
</comment>
<dbReference type="Pfam" id="PF00300">
    <property type="entry name" value="His_Phos_1"/>
    <property type="match status" value="1"/>
</dbReference>
<dbReference type="Gene3D" id="3.40.50.1240">
    <property type="entry name" value="Phosphoglycerate mutase-like"/>
    <property type="match status" value="1"/>
</dbReference>
<organism evidence="1 2">
    <name type="scientific">Cytobacillus oceanisediminis</name>
    <dbReference type="NCBI Taxonomy" id="665099"/>
    <lineage>
        <taxon>Bacteria</taxon>
        <taxon>Bacillati</taxon>
        <taxon>Bacillota</taxon>
        <taxon>Bacilli</taxon>
        <taxon>Bacillales</taxon>
        <taxon>Bacillaceae</taxon>
        <taxon>Cytobacillus</taxon>
    </lineage>
</organism>
<accession>A0A2V2ZVY7</accession>
<dbReference type="InterPro" id="IPR029033">
    <property type="entry name" value="His_PPase_superfam"/>
</dbReference>
<evidence type="ECO:0000313" key="1">
    <source>
        <dbReference type="EMBL" id="PWW26643.1"/>
    </source>
</evidence>
<dbReference type="Proteomes" id="UP000247150">
    <property type="component" value="Unassembled WGS sequence"/>
</dbReference>
<dbReference type="EMBL" id="QGTW01000010">
    <property type="protein sequence ID" value="PWW26643.1"/>
    <property type="molecule type" value="Genomic_DNA"/>
</dbReference>
<reference evidence="1 2" key="1">
    <citation type="submission" date="2018-05" db="EMBL/GenBank/DDBJ databases">
        <title>Freshwater and sediment microbial communities from various areas in North America, analyzing microbe dynamics in response to fracking.</title>
        <authorList>
            <person name="Lamendella R."/>
        </authorList>
    </citation>
    <scope>NUCLEOTIDE SEQUENCE [LARGE SCALE GENOMIC DNA]</scope>
    <source>
        <strain evidence="1 2">15_TX</strain>
    </source>
</reference>
<dbReference type="InterPro" id="IPR013078">
    <property type="entry name" value="His_Pase_superF_clade-1"/>
</dbReference>
<sequence length="120" mass="13621">MIEMMELLERDYGDAEGLTNEVRIKIYPDKIYPNQEDRSSLSKRVMSGLQRIVEDFGESKILLVAHGAVINVILANLSNGEIGSGKTKLMNACISSINFHQEEWKIDNYNQISHLSCYNN</sequence>
<dbReference type="SUPFAM" id="SSF53254">
    <property type="entry name" value="Phosphoglycerate mutase-like"/>
    <property type="match status" value="1"/>
</dbReference>
<proteinExistence type="predicted"/>
<evidence type="ECO:0000313" key="2">
    <source>
        <dbReference type="Proteomes" id="UP000247150"/>
    </source>
</evidence>
<gene>
    <name evidence="1" type="ORF">DFO73_110217</name>
</gene>
<protein>
    <submittedName>
        <fullName evidence="1">Histidine phosphatase superfamily protein (Branch 1)</fullName>
    </submittedName>
</protein>